<gene>
    <name evidence="1" type="ORF">JTE90_028321</name>
</gene>
<dbReference type="EMBL" id="JAFNEN010000173">
    <property type="protein sequence ID" value="KAG8190824.1"/>
    <property type="molecule type" value="Genomic_DNA"/>
</dbReference>
<evidence type="ECO:0000313" key="2">
    <source>
        <dbReference type="Proteomes" id="UP000827092"/>
    </source>
</evidence>
<dbReference type="Proteomes" id="UP000827092">
    <property type="component" value="Unassembled WGS sequence"/>
</dbReference>
<reference evidence="1 2" key="1">
    <citation type="journal article" date="2022" name="Nat. Ecol. Evol.">
        <title>A masculinizing supergene underlies an exaggerated male reproductive morph in a spider.</title>
        <authorList>
            <person name="Hendrickx F."/>
            <person name="De Corte Z."/>
            <person name="Sonet G."/>
            <person name="Van Belleghem S.M."/>
            <person name="Kostlbacher S."/>
            <person name="Vangestel C."/>
        </authorList>
    </citation>
    <scope>NUCLEOTIDE SEQUENCE [LARGE SCALE GENOMIC DNA]</scope>
    <source>
        <strain evidence="1">W744_W776</strain>
    </source>
</reference>
<keyword evidence="2" id="KW-1185">Reference proteome</keyword>
<protein>
    <submittedName>
        <fullName evidence="1">Uncharacterized protein</fullName>
    </submittedName>
</protein>
<evidence type="ECO:0000313" key="1">
    <source>
        <dbReference type="EMBL" id="KAG8190824.1"/>
    </source>
</evidence>
<dbReference type="AlphaFoldDB" id="A0AAV6V4I9"/>
<proteinExistence type="predicted"/>
<comment type="caution">
    <text evidence="1">The sequence shown here is derived from an EMBL/GenBank/DDBJ whole genome shotgun (WGS) entry which is preliminary data.</text>
</comment>
<organism evidence="1 2">
    <name type="scientific">Oedothorax gibbosus</name>
    <dbReference type="NCBI Taxonomy" id="931172"/>
    <lineage>
        <taxon>Eukaryota</taxon>
        <taxon>Metazoa</taxon>
        <taxon>Ecdysozoa</taxon>
        <taxon>Arthropoda</taxon>
        <taxon>Chelicerata</taxon>
        <taxon>Arachnida</taxon>
        <taxon>Araneae</taxon>
        <taxon>Araneomorphae</taxon>
        <taxon>Entelegynae</taxon>
        <taxon>Araneoidea</taxon>
        <taxon>Linyphiidae</taxon>
        <taxon>Erigoninae</taxon>
        <taxon>Oedothorax</taxon>
    </lineage>
</organism>
<accession>A0AAV6V4I9</accession>
<sequence length="152" mass="16414">MRLMRQFDELAGSFAAMHPILPGLPSLNGHRGPCPSMGSHVTEFISFVQVNVLPSRLIVGEIGDSFPIGCHLAALKSINESPNDNSPKPNYCGSTATVGLPLCVGCARISENKTYVFPSEAITQGSFPTFLRLPKPPIWIPRRHTAEITVSS</sequence>
<name>A0AAV6V4I9_9ARAC</name>